<keyword evidence="1" id="KW-0812">Transmembrane</keyword>
<evidence type="ECO:0000256" key="1">
    <source>
        <dbReference type="SAM" id="Phobius"/>
    </source>
</evidence>
<dbReference type="Proteomes" id="UP001341820">
    <property type="component" value="Unassembled WGS sequence"/>
</dbReference>
<keyword evidence="1" id="KW-0472">Membrane</keyword>
<feature type="signal peptide" evidence="2">
    <location>
        <begin position="1"/>
        <end position="23"/>
    </location>
</feature>
<protein>
    <submittedName>
        <fullName evidence="3">Uncharacterized protein</fullName>
    </submittedName>
</protein>
<gene>
    <name evidence="3" type="ORF">P5F74_12210</name>
</gene>
<keyword evidence="4" id="KW-1185">Reference proteome</keyword>
<dbReference type="RefSeq" id="WP_328237658.1">
    <property type="nucleotide sequence ID" value="NZ_JAROAS010000023.1"/>
</dbReference>
<evidence type="ECO:0000313" key="3">
    <source>
        <dbReference type="EMBL" id="MED4128902.1"/>
    </source>
</evidence>
<keyword evidence="1" id="KW-1133">Transmembrane helix</keyword>
<dbReference type="EMBL" id="JAROAS010000023">
    <property type="protein sequence ID" value="MED4128902.1"/>
    <property type="molecule type" value="Genomic_DNA"/>
</dbReference>
<name>A0ABU6NLM4_9BACI</name>
<feature type="chain" id="PRO_5045610410" evidence="2">
    <location>
        <begin position="24"/>
        <end position="293"/>
    </location>
</feature>
<reference evidence="3 4" key="1">
    <citation type="submission" date="2023-03" db="EMBL/GenBank/DDBJ databases">
        <title>Bacillus Genome Sequencing.</title>
        <authorList>
            <person name="Dunlap C."/>
        </authorList>
    </citation>
    <scope>NUCLEOTIDE SEQUENCE [LARGE SCALE GENOMIC DNA]</scope>
    <source>
        <strain evidence="3 4">B-4107</strain>
    </source>
</reference>
<feature type="transmembrane region" description="Helical" evidence="1">
    <location>
        <begin position="193"/>
        <end position="215"/>
    </location>
</feature>
<keyword evidence="2" id="KW-0732">Signal</keyword>
<organism evidence="3 4">
    <name type="scientific">Shouchella miscanthi</name>
    <dbReference type="NCBI Taxonomy" id="2598861"/>
    <lineage>
        <taxon>Bacteria</taxon>
        <taxon>Bacillati</taxon>
        <taxon>Bacillota</taxon>
        <taxon>Bacilli</taxon>
        <taxon>Bacillales</taxon>
        <taxon>Bacillaceae</taxon>
        <taxon>Shouchella</taxon>
    </lineage>
</organism>
<evidence type="ECO:0000256" key="2">
    <source>
        <dbReference type="SAM" id="SignalP"/>
    </source>
</evidence>
<sequence length="293" mass="32427">MKKNLVTKILLATMFLFIFSTVVEPLASYANPQSYEEEFFDADDIANTMLIEDMDYLTKDTLEDIGVNTDDDFSEFNEELLDEDFDVEAAVERLDLATLEGEERETFLKVIEETAATSGAEEVDLLEESLINLFDSNSEYFGDIEAAQDDLIDNYVAKIDSEENSFLVMSKNLALGTETAYAKKKRAKYAVGMYFFGSVLNVVIGGIVGGGSTALQSYIKKKGKKAVSQTLSRAATAAAKRNKINAVKGVAIAGIITHAVYVALDYLNVGLQISKQIEKRDMYPGNEWIDIKN</sequence>
<comment type="caution">
    <text evidence="3">The sequence shown here is derived from an EMBL/GenBank/DDBJ whole genome shotgun (WGS) entry which is preliminary data.</text>
</comment>
<proteinExistence type="predicted"/>
<accession>A0ABU6NLM4</accession>
<evidence type="ECO:0000313" key="4">
    <source>
        <dbReference type="Proteomes" id="UP001341820"/>
    </source>
</evidence>